<evidence type="ECO:0000256" key="3">
    <source>
        <dbReference type="ARBA" id="ARBA00004065"/>
    </source>
</evidence>
<dbReference type="Pfam" id="PF00075">
    <property type="entry name" value="RNase_H"/>
    <property type="match status" value="1"/>
</dbReference>
<dbReference type="InterPro" id="IPR002156">
    <property type="entry name" value="RNaseH_domain"/>
</dbReference>
<evidence type="ECO:0000256" key="11">
    <source>
        <dbReference type="ARBA" id="ARBA00022842"/>
    </source>
</evidence>
<dbReference type="EMBL" id="OVEO01000008">
    <property type="protein sequence ID" value="SPQ97680.1"/>
    <property type="molecule type" value="Genomic_DNA"/>
</dbReference>
<keyword evidence="10 12" id="KW-0378">Hydrolase</keyword>
<evidence type="ECO:0000313" key="15">
    <source>
        <dbReference type="Proteomes" id="UP000290189"/>
    </source>
</evidence>
<dbReference type="InterPro" id="IPR017067">
    <property type="entry name" value="RNase_H1_euk"/>
</dbReference>
<dbReference type="InterPro" id="IPR011320">
    <property type="entry name" value="RNase_H1_N"/>
</dbReference>
<dbReference type="InterPro" id="IPR037056">
    <property type="entry name" value="RNase_H1_N_sf"/>
</dbReference>
<name>A0A3P3YCG4_PLABS</name>
<dbReference type="PIRSF" id="PIRSF036852">
    <property type="entry name" value="Ribonuclease_H1_euk"/>
    <property type="match status" value="1"/>
</dbReference>
<evidence type="ECO:0000256" key="2">
    <source>
        <dbReference type="ARBA" id="ARBA00001946"/>
    </source>
</evidence>
<evidence type="ECO:0000256" key="4">
    <source>
        <dbReference type="ARBA" id="ARBA00005300"/>
    </source>
</evidence>
<keyword evidence="11 12" id="KW-0460">Magnesium</keyword>
<dbReference type="CDD" id="cd09280">
    <property type="entry name" value="RNase_HI_eukaryote_like"/>
    <property type="match status" value="1"/>
</dbReference>
<dbReference type="PANTHER" id="PTHR10642:SF26">
    <property type="entry name" value="RIBONUCLEASE H1"/>
    <property type="match status" value="1"/>
</dbReference>
<dbReference type="SUPFAM" id="SSF55658">
    <property type="entry name" value="L9 N-domain-like"/>
    <property type="match status" value="1"/>
</dbReference>
<evidence type="ECO:0000256" key="5">
    <source>
        <dbReference type="ARBA" id="ARBA00012180"/>
    </source>
</evidence>
<evidence type="ECO:0000256" key="9">
    <source>
        <dbReference type="ARBA" id="ARBA00022759"/>
    </source>
</evidence>
<dbReference type="InterPro" id="IPR012337">
    <property type="entry name" value="RNaseH-like_sf"/>
</dbReference>
<keyword evidence="9 12" id="KW-0255">Endonuclease</keyword>
<comment type="function">
    <text evidence="3 12">Endonuclease that specifically degrades the RNA of RNA-DNA hybrids.</text>
</comment>
<feature type="domain" description="RNase H type-1" evidence="13">
    <location>
        <begin position="136"/>
        <end position="286"/>
    </location>
</feature>
<dbReference type="AlphaFoldDB" id="A0A3P3YCG4"/>
<reference evidence="14 15" key="1">
    <citation type="submission" date="2018-03" db="EMBL/GenBank/DDBJ databases">
        <authorList>
            <person name="Fogelqvist J."/>
        </authorList>
    </citation>
    <scope>NUCLEOTIDE SEQUENCE [LARGE SCALE GENOMIC DNA]</scope>
</reference>
<keyword evidence="14" id="KW-0496">Mitochondrion</keyword>
<dbReference type="Gene3D" id="3.40.970.10">
    <property type="entry name" value="Ribonuclease H1, N-terminal domain"/>
    <property type="match status" value="1"/>
</dbReference>
<gene>
    <name evidence="14" type="ORF">PLBR_LOCUS4895</name>
</gene>
<dbReference type="Pfam" id="PF01693">
    <property type="entry name" value="Cauli_VI"/>
    <property type="match status" value="1"/>
</dbReference>
<accession>A0A3P3YCG4</accession>
<dbReference type="PANTHER" id="PTHR10642">
    <property type="entry name" value="RIBONUCLEASE H1"/>
    <property type="match status" value="1"/>
</dbReference>
<dbReference type="SUPFAM" id="SSF53098">
    <property type="entry name" value="Ribonuclease H-like"/>
    <property type="match status" value="1"/>
</dbReference>
<dbReference type="Gene3D" id="3.30.420.10">
    <property type="entry name" value="Ribonuclease H-like superfamily/Ribonuclease H"/>
    <property type="match status" value="1"/>
</dbReference>
<comment type="catalytic activity">
    <reaction evidence="1 12">
        <text>Endonucleolytic cleavage to 5'-phosphomonoester.</text>
        <dbReference type="EC" id="3.1.26.4"/>
    </reaction>
</comment>
<evidence type="ECO:0000256" key="1">
    <source>
        <dbReference type="ARBA" id="ARBA00000077"/>
    </source>
</evidence>
<comment type="cofactor">
    <cofactor evidence="2 12">
        <name>Mg(2+)</name>
        <dbReference type="ChEBI" id="CHEBI:18420"/>
    </cofactor>
</comment>
<evidence type="ECO:0000256" key="10">
    <source>
        <dbReference type="ARBA" id="ARBA00022801"/>
    </source>
</evidence>
<evidence type="ECO:0000256" key="6">
    <source>
        <dbReference type="ARBA" id="ARBA00017721"/>
    </source>
</evidence>
<dbReference type="EC" id="3.1.26.4" evidence="5 12"/>
<protein>
    <recommendedName>
        <fullName evidence="6 12">ribonuclease H</fullName>
        <ecNumber evidence="5 12">3.1.26.4</ecNumber>
    </recommendedName>
</protein>
<comment type="similarity">
    <text evidence="4 12">Belongs to the RNase H family.</text>
</comment>
<dbReference type="InterPro" id="IPR050092">
    <property type="entry name" value="RNase_H"/>
</dbReference>
<organism evidence="14 15">
    <name type="scientific">Plasmodiophora brassicae</name>
    <name type="common">Clubroot disease agent</name>
    <dbReference type="NCBI Taxonomy" id="37360"/>
    <lineage>
        <taxon>Eukaryota</taxon>
        <taxon>Sar</taxon>
        <taxon>Rhizaria</taxon>
        <taxon>Endomyxa</taxon>
        <taxon>Phytomyxea</taxon>
        <taxon>Plasmodiophorida</taxon>
        <taxon>Plasmodiophoridae</taxon>
        <taxon>Plasmodiophora</taxon>
    </lineage>
</organism>
<evidence type="ECO:0000259" key="13">
    <source>
        <dbReference type="PROSITE" id="PS50879"/>
    </source>
</evidence>
<dbReference type="PROSITE" id="PS50879">
    <property type="entry name" value="RNASE_H_1"/>
    <property type="match status" value="1"/>
</dbReference>
<dbReference type="GO" id="GO:0004523">
    <property type="term" value="F:RNA-DNA hybrid ribonuclease activity"/>
    <property type="evidence" value="ECO:0007669"/>
    <property type="project" value="UniProtKB-UniRule"/>
</dbReference>
<keyword evidence="7 12" id="KW-0540">Nuclease</keyword>
<dbReference type="InterPro" id="IPR036397">
    <property type="entry name" value="RNaseH_sf"/>
</dbReference>
<evidence type="ECO:0000313" key="14">
    <source>
        <dbReference type="EMBL" id="SPQ97680.1"/>
    </source>
</evidence>
<sequence length="306" mass="33749">MRVRSRALCSLRSTMTTSKRKFYGVRKGRRTGIFDNWPECARSVQGYSGAIYKGFPTQYEAMRFVQDDGVNENDDADVKPGVKVEDVKPVAKVEDDAGDASTCDETEDMAVAGGPFSQQARRLESVHISSQSQTQSVTKLVVFTDGSCLGNGRVGARAGYGAYYGHSDPRNISGRLVGLPQTNQRAELFAVLEVLTRVDPLVHERVEICSDSMYTIKAATDWIVSWHEDPKNPRKQYKNLDLMQAIYRTMKGLRRAGALVTFRYVEAHAGDIGNEAADALAKRGADLDAVTDVDPGLPQSKYIRIA</sequence>
<evidence type="ECO:0000256" key="12">
    <source>
        <dbReference type="PIRNR" id="PIRNR036852"/>
    </source>
</evidence>
<proteinExistence type="inferred from homology"/>
<dbReference type="GO" id="GO:0000287">
    <property type="term" value="F:magnesium ion binding"/>
    <property type="evidence" value="ECO:0007669"/>
    <property type="project" value="UniProtKB-UniRule"/>
</dbReference>
<geneLocation type="mitochondrion" evidence="14"/>
<dbReference type="InterPro" id="IPR009027">
    <property type="entry name" value="Ribosomal_bL9/RNase_H1_N"/>
</dbReference>
<evidence type="ECO:0000256" key="7">
    <source>
        <dbReference type="ARBA" id="ARBA00022722"/>
    </source>
</evidence>
<dbReference type="Proteomes" id="UP000290189">
    <property type="component" value="Unassembled WGS sequence"/>
</dbReference>
<dbReference type="GO" id="GO:0043137">
    <property type="term" value="P:DNA replication, removal of RNA primer"/>
    <property type="evidence" value="ECO:0007669"/>
    <property type="project" value="TreeGrafter"/>
</dbReference>
<dbReference type="GO" id="GO:0003676">
    <property type="term" value="F:nucleic acid binding"/>
    <property type="evidence" value="ECO:0007669"/>
    <property type="project" value="UniProtKB-UniRule"/>
</dbReference>
<dbReference type="FunFam" id="3.40.970.10:FF:000002">
    <property type="entry name" value="Ribonuclease H"/>
    <property type="match status" value="1"/>
</dbReference>
<evidence type="ECO:0000256" key="8">
    <source>
        <dbReference type="ARBA" id="ARBA00022723"/>
    </source>
</evidence>
<keyword evidence="8 12" id="KW-0479">Metal-binding</keyword>